<protein>
    <submittedName>
        <fullName evidence="1">Uncharacterized protein</fullName>
    </submittedName>
</protein>
<dbReference type="AlphaFoldDB" id="H2XZ39"/>
<organism evidence="1 2">
    <name type="scientific">Ciona intestinalis</name>
    <name type="common">Transparent sea squirt</name>
    <name type="synonym">Ascidia intestinalis</name>
    <dbReference type="NCBI Taxonomy" id="7719"/>
    <lineage>
        <taxon>Eukaryota</taxon>
        <taxon>Metazoa</taxon>
        <taxon>Chordata</taxon>
        <taxon>Tunicata</taxon>
        <taxon>Ascidiacea</taxon>
        <taxon>Phlebobranchia</taxon>
        <taxon>Cionidae</taxon>
        <taxon>Ciona</taxon>
    </lineage>
</organism>
<dbReference type="Ensembl" id="ENSCINT00000034406.1">
    <property type="protein sequence ID" value="ENSCINP00000034923.1"/>
    <property type="gene ID" value="ENSCING00000022154.1"/>
</dbReference>
<accession>H2XZ39</accession>
<keyword evidence="2" id="KW-1185">Reference proteome</keyword>
<reference evidence="1" key="2">
    <citation type="submission" date="2025-08" db="UniProtKB">
        <authorList>
            <consortium name="Ensembl"/>
        </authorList>
    </citation>
    <scope>IDENTIFICATION</scope>
</reference>
<dbReference type="HOGENOM" id="CLU_3191023_0_0_1"/>
<proteinExistence type="predicted"/>
<evidence type="ECO:0000313" key="2">
    <source>
        <dbReference type="Proteomes" id="UP000008144"/>
    </source>
</evidence>
<reference evidence="1" key="3">
    <citation type="submission" date="2025-09" db="UniProtKB">
        <authorList>
            <consortium name="Ensembl"/>
        </authorList>
    </citation>
    <scope>IDENTIFICATION</scope>
</reference>
<reference evidence="2" key="1">
    <citation type="journal article" date="2002" name="Science">
        <title>The draft genome of Ciona intestinalis: insights into chordate and vertebrate origins.</title>
        <authorList>
            <person name="Dehal P."/>
            <person name="Satou Y."/>
            <person name="Campbell R.K."/>
            <person name="Chapman J."/>
            <person name="Degnan B."/>
            <person name="De Tomaso A."/>
            <person name="Davidson B."/>
            <person name="Di Gregorio A."/>
            <person name="Gelpke M."/>
            <person name="Goodstein D.M."/>
            <person name="Harafuji N."/>
            <person name="Hastings K.E."/>
            <person name="Ho I."/>
            <person name="Hotta K."/>
            <person name="Huang W."/>
            <person name="Kawashima T."/>
            <person name="Lemaire P."/>
            <person name="Martinez D."/>
            <person name="Meinertzhagen I.A."/>
            <person name="Necula S."/>
            <person name="Nonaka M."/>
            <person name="Putnam N."/>
            <person name="Rash S."/>
            <person name="Saiga H."/>
            <person name="Satake M."/>
            <person name="Terry A."/>
            <person name="Yamada L."/>
            <person name="Wang H.G."/>
            <person name="Awazu S."/>
            <person name="Azumi K."/>
            <person name="Boore J."/>
            <person name="Branno M."/>
            <person name="Chin-Bow S."/>
            <person name="DeSantis R."/>
            <person name="Doyle S."/>
            <person name="Francino P."/>
            <person name="Keys D.N."/>
            <person name="Haga S."/>
            <person name="Hayashi H."/>
            <person name="Hino K."/>
            <person name="Imai K.S."/>
            <person name="Inaba K."/>
            <person name="Kano S."/>
            <person name="Kobayashi K."/>
            <person name="Kobayashi M."/>
            <person name="Lee B.I."/>
            <person name="Makabe K.W."/>
            <person name="Manohar C."/>
            <person name="Matassi G."/>
            <person name="Medina M."/>
            <person name="Mochizuki Y."/>
            <person name="Mount S."/>
            <person name="Morishita T."/>
            <person name="Miura S."/>
            <person name="Nakayama A."/>
            <person name="Nishizaka S."/>
            <person name="Nomoto H."/>
            <person name="Ohta F."/>
            <person name="Oishi K."/>
            <person name="Rigoutsos I."/>
            <person name="Sano M."/>
            <person name="Sasaki A."/>
            <person name="Sasakura Y."/>
            <person name="Shoguchi E."/>
            <person name="Shin-i T."/>
            <person name="Spagnuolo A."/>
            <person name="Stainier D."/>
            <person name="Suzuki M.M."/>
            <person name="Tassy O."/>
            <person name="Takatori N."/>
            <person name="Tokuoka M."/>
            <person name="Yagi K."/>
            <person name="Yoshizaki F."/>
            <person name="Wada S."/>
            <person name="Zhang C."/>
            <person name="Hyatt P.D."/>
            <person name="Larimer F."/>
            <person name="Detter C."/>
            <person name="Doggett N."/>
            <person name="Glavina T."/>
            <person name="Hawkins T."/>
            <person name="Richardson P."/>
            <person name="Lucas S."/>
            <person name="Kohara Y."/>
            <person name="Levine M."/>
            <person name="Satoh N."/>
            <person name="Rokhsar D.S."/>
        </authorList>
    </citation>
    <scope>NUCLEOTIDE SEQUENCE [LARGE SCALE GENOMIC DNA]</scope>
</reference>
<evidence type="ECO:0000313" key="1">
    <source>
        <dbReference type="Ensembl" id="ENSCINP00000034923.1"/>
    </source>
</evidence>
<name>H2XZ39_CIOIN</name>
<dbReference type="InParanoid" id="H2XZ39"/>
<sequence>MLDERSELDLLNIFLLISVNRSFSSSQWMRSSSRSRRAEILCSSFC</sequence>
<dbReference type="Proteomes" id="UP000008144">
    <property type="component" value="Unassembled WGS sequence"/>
</dbReference>